<evidence type="ECO:0000256" key="2">
    <source>
        <dbReference type="SAM" id="MobiDB-lite"/>
    </source>
</evidence>
<gene>
    <name evidence="3" type="ORF">ABB37_09802</name>
</gene>
<accession>A0A0N0VCT9</accession>
<feature type="region of interest" description="Disordered" evidence="2">
    <location>
        <begin position="435"/>
        <end position="461"/>
    </location>
</feature>
<protein>
    <submittedName>
        <fullName evidence="3">Uncharacterized protein</fullName>
    </submittedName>
</protein>
<dbReference type="GeneID" id="26910085"/>
<dbReference type="OMA" id="DEVQLCM"/>
<dbReference type="RefSeq" id="XP_015651921.1">
    <property type="nucleotide sequence ID" value="XM_015809439.1"/>
</dbReference>
<dbReference type="VEuPathDB" id="TriTrypDB:LpyrH10_35_0170"/>
<feature type="region of interest" description="Disordered" evidence="2">
    <location>
        <begin position="346"/>
        <end position="394"/>
    </location>
</feature>
<feature type="region of interest" description="Disordered" evidence="2">
    <location>
        <begin position="403"/>
        <end position="422"/>
    </location>
</feature>
<keyword evidence="1" id="KW-0175">Coiled coil</keyword>
<feature type="compositionally biased region" description="Basic and acidic residues" evidence="2">
    <location>
        <begin position="189"/>
        <end position="202"/>
    </location>
</feature>
<feature type="compositionally biased region" description="Polar residues" evidence="2">
    <location>
        <begin position="413"/>
        <end position="422"/>
    </location>
</feature>
<dbReference type="Proteomes" id="UP000037923">
    <property type="component" value="Unassembled WGS sequence"/>
</dbReference>
<feature type="region of interest" description="Disordered" evidence="2">
    <location>
        <begin position="477"/>
        <end position="569"/>
    </location>
</feature>
<feature type="compositionally biased region" description="Polar residues" evidence="2">
    <location>
        <begin position="486"/>
        <end position="518"/>
    </location>
</feature>
<feature type="compositionally biased region" description="Low complexity" evidence="2">
    <location>
        <begin position="403"/>
        <end position="412"/>
    </location>
</feature>
<organism evidence="3 4">
    <name type="scientific">Leptomonas pyrrhocoris</name>
    <name type="common">Firebug parasite</name>
    <dbReference type="NCBI Taxonomy" id="157538"/>
    <lineage>
        <taxon>Eukaryota</taxon>
        <taxon>Discoba</taxon>
        <taxon>Euglenozoa</taxon>
        <taxon>Kinetoplastea</taxon>
        <taxon>Metakinetoplastina</taxon>
        <taxon>Trypanosomatida</taxon>
        <taxon>Trypanosomatidae</taxon>
        <taxon>Leishmaniinae</taxon>
        <taxon>Leptomonas</taxon>
    </lineage>
</organism>
<dbReference type="OrthoDB" id="244442at2759"/>
<sequence>MSVTAVSAALRDALEKGDVIELEQALVAAEDAMHASPHARKASSSLGNLIARAKDMYLVHMEACRRYVKPLRKACKELNERGIFEALVQARGAPDEVQLCMYTDLCNAETLRHELVEAQKVAVQLLDATSSDDIDNFLSDCSPFLEDRTILVLVQRREDLLREEKRRQAGRMTPLRSASRGMGGSAQRGRRDPLEDMGRYELEDAGTSPVNGPPRSAAPYDAGTTITSSASRRMTEGGRRAGTPLAHAVPRNSGVGSEAYPTIRYAMDTARDSGLQRVMAEGSSPWMQAMRTLRQQAYEEVEREEKATRRRVEDVEVDGRARLYRAEMLGRVQCWADATLLGEKHPNGTFSGDDETTVGGEAKAQNSTRQEKETEMRASAAAPSTAPKPETSRVRLPLSAAAPAASSVPVSSINHQAGNTPTRVYSHSLSAYSLRPPPPPQLFLRTPLNRTPRSGDAEEATPAEGAILGRALRAQLASAPRGSRVPHSSSAAAQSTPRMSRDTPNISPIKETSTTSGGASVWDQDPLFHRGEAKPGWGDGPEGRTTPRRRDSKSSAGTNTPSVTSFPADASPTLALRRIQARLRAVLQEEDIHRRDIEGTEDFDRSVFLFPVSARIAMLRRTTANRLRM</sequence>
<comment type="caution">
    <text evidence="3">The sequence shown here is derived from an EMBL/GenBank/DDBJ whole genome shotgun (WGS) entry which is preliminary data.</text>
</comment>
<name>A0A0N0VCT9_LEPPY</name>
<evidence type="ECO:0000256" key="1">
    <source>
        <dbReference type="SAM" id="Coils"/>
    </source>
</evidence>
<feature type="coiled-coil region" evidence="1">
    <location>
        <begin position="287"/>
        <end position="318"/>
    </location>
</feature>
<feature type="compositionally biased region" description="Polar residues" evidence="2">
    <location>
        <begin position="554"/>
        <end position="565"/>
    </location>
</feature>
<feature type="region of interest" description="Disordered" evidence="2">
    <location>
        <begin position="164"/>
        <end position="253"/>
    </location>
</feature>
<reference evidence="3 4" key="1">
    <citation type="submission" date="2015-07" db="EMBL/GenBank/DDBJ databases">
        <title>High-quality genome of monoxenous trypanosomatid Leptomonas pyrrhocoris.</title>
        <authorList>
            <person name="Flegontov P."/>
            <person name="Butenko A."/>
            <person name="Firsov S."/>
            <person name="Vlcek C."/>
            <person name="Logacheva M.D."/>
            <person name="Field M."/>
            <person name="Filatov D."/>
            <person name="Flegontova O."/>
            <person name="Gerasimov E."/>
            <person name="Jackson A.P."/>
            <person name="Kelly S."/>
            <person name="Opperdoes F."/>
            <person name="O'Reilly A."/>
            <person name="Votypka J."/>
            <person name="Yurchenko V."/>
            <person name="Lukes J."/>
        </authorList>
    </citation>
    <scope>NUCLEOTIDE SEQUENCE [LARGE SCALE GENOMIC DNA]</scope>
    <source>
        <strain evidence="3">H10</strain>
    </source>
</reference>
<keyword evidence="4" id="KW-1185">Reference proteome</keyword>
<evidence type="ECO:0000313" key="3">
    <source>
        <dbReference type="EMBL" id="KPA73482.1"/>
    </source>
</evidence>
<feature type="compositionally biased region" description="Low complexity" evidence="2">
    <location>
        <begin position="378"/>
        <end position="389"/>
    </location>
</feature>
<dbReference type="AlphaFoldDB" id="A0A0N0VCT9"/>
<dbReference type="EMBL" id="LGTL01000035">
    <property type="protein sequence ID" value="KPA73482.1"/>
    <property type="molecule type" value="Genomic_DNA"/>
</dbReference>
<evidence type="ECO:0000313" key="4">
    <source>
        <dbReference type="Proteomes" id="UP000037923"/>
    </source>
</evidence>
<proteinExistence type="predicted"/>